<protein>
    <submittedName>
        <fullName evidence="2">Diguanylate cyclase</fullName>
    </submittedName>
</protein>
<dbReference type="Pfam" id="PF00990">
    <property type="entry name" value="GGDEF"/>
    <property type="match status" value="1"/>
</dbReference>
<dbReference type="EMBL" id="CP066681">
    <property type="protein sequence ID" value="QQG35558.1"/>
    <property type="molecule type" value="Genomic_DNA"/>
</dbReference>
<dbReference type="NCBIfam" id="TIGR00254">
    <property type="entry name" value="GGDEF"/>
    <property type="match status" value="1"/>
</dbReference>
<sequence length="304" mass="34768">MALSYEIDSKLKELSPIIDEHAEWYNRVMRAVFYPERAGDPFDPPQSFSQWVVSASQDDFASKPTLERLRKIQGELYDMASDLMHDARTTGARPDFKVYDEFTNLYDDLVYQLRRLEHDAVQADTGLDVATGLRSRKAMAVDLEKEMERRARRGKPFCLAIAQIDNYDQIRAFVTEERHREILAAVARLIKKCIRSFDDAYRSGEGEFIMCLKHSDVAGGTAANNRLRRFLEEEAIIIQDEKGRSFPLTMSSCVAEPLPGDSLDELLANMRSDLTRFHSTAPGSTTLEYFEQSPLSRYVQELDS</sequence>
<dbReference type="AlphaFoldDB" id="A0A7T5R104"/>
<dbReference type="Gene3D" id="3.30.70.270">
    <property type="match status" value="1"/>
</dbReference>
<feature type="domain" description="GGDEF" evidence="1">
    <location>
        <begin position="155"/>
        <end position="292"/>
    </location>
</feature>
<dbReference type="SUPFAM" id="SSF55073">
    <property type="entry name" value="Nucleotide cyclase"/>
    <property type="match status" value="1"/>
</dbReference>
<dbReference type="SMART" id="SM00267">
    <property type="entry name" value="GGDEF"/>
    <property type="match status" value="1"/>
</dbReference>
<evidence type="ECO:0000259" key="1">
    <source>
        <dbReference type="PROSITE" id="PS50887"/>
    </source>
</evidence>
<dbReference type="Proteomes" id="UP000595362">
    <property type="component" value="Chromosome"/>
</dbReference>
<proteinExistence type="predicted"/>
<accession>A0A7T5R104</accession>
<dbReference type="PROSITE" id="PS50887">
    <property type="entry name" value="GGDEF"/>
    <property type="match status" value="1"/>
</dbReference>
<dbReference type="InterPro" id="IPR029787">
    <property type="entry name" value="Nucleotide_cyclase"/>
</dbReference>
<organism evidence="2 3">
    <name type="scientific">Micavibrio aeruginosavorus</name>
    <dbReference type="NCBI Taxonomy" id="349221"/>
    <lineage>
        <taxon>Bacteria</taxon>
        <taxon>Pseudomonadati</taxon>
        <taxon>Bdellovibrionota</taxon>
        <taxon>Bdellovibrionia</taxon>
        <taxon>Bdellovibrionales</taxon>
        <taxon>Pseudobdellovibrionaceae</taxon>
        <taxon>Micavibrio</taxon>
    </lineage>
</organism>
<evidence type="ECO:0000313" key="2">
    <source>
        <dbReference type="EMBL" id="QQG35558.1"/>
    </source>
</evidence>
<name>A0A7T5R104_9BACT</name>
<dbReference type="InterPro" id="IPR000160">
    <property type="entry name" value="GGDEF_dom"/>
</dbReference>
<dbReference type="InterPro" id="IPR043128">
    <property type="entry name" value="Rev_trsase/Diguanyl_cyclase"/>
</dbReference>
<reference evidence="2 3" key="1">
    <citation type="submission" date="2020-07" db="EMBL/GenBank/DDBJ databases">
        <title>Huge and variable diversity of episymbiotic CPR bacteria and DPANN archaea in groundwater ecosystems.</title>
        <authorList>
            <person name="He C.Y."/>
            <person name="Keren R."/>
            <person name="Whittaker M."/>
            <person name="Farag I.F."/>
            <person name="Doudna J."/>
            <person name="Cate J.H.D."/>
            <person name="Banfield J.F."/>
        </authorList>
    </citation>
    <scope>NUCLEOTIDE SEQUENCE [LARGE SCALE GENOMIC DNA]</scope>
    <source>
        <strain evidence="2">NC_groundwater_70_Ag_B-0.1um_54_66</strain>
    </source>
</reference>
<gene>
    <name evidence="2" type="ORF">HYS17_08495</name>
</gene>
<evidence type="ECO:0000313" key="3">
    <source>
        <dbReference type="Proteomes" id="UP000595362"/>
    </source>
</evidence>
<dbReference type="Gene3D" id="1.20.120.30">
    <property type="entry name" value="Aspartate receptor, ligand-binding domain"/>
    <property type="match status" value="1"/>
</dbReference>